<accession>A0A382AD73</accession>
<proteinExistence type="predicted"/>
<name>A0A382AD73_9ZZZZ</name>
<sequence length="482" mass="54289">MPQMINRTLIKYVFIPLIVLSSAFLITSCSKEVSFKMELGNRDSFHKEKHTIIPGPRNCFWTRGPVSKDPYINIAYPDAGAFYWNAAFTVPEGARLYLEGKFPHSRYMSLISYNGRGTPIESLADYLIVPDEHSINPFVEGADRTNENRSYTVEIVNLPPEIRRKEGTKLKFQNDIKGSGFQKETGLRNSLNAVQYGQGQQSIVYRIYVPDKGTNESGGVPLPEFVLILNNGDELRGEKACEALHASQPAQITIDAIGLPMTVYSELINQAGKPDTWPATVPTTWYLQYDRDFLLGIYNGQLPKSFRKSTGGFYPNLDNNYVRTIINRKNGKVFVMKGKLPKTPKTYHGDEFMSKGELVYWSICSNQGFANTRVNDCLFDEQVPVNNNNEYIIVVSREEDRPRNAHPECGVGWLPMADDGDGAIDEDVTVIQIRNMLASPDFQHAIQNVNDIGKEKEVMGPYLPVSFYTTTGAFEIIFPCLN</sequence>
<evidence type="ECO:0000313" key="1">
    <source>
        <dbReference type="EMBL" id="SVA99349.1"/>
    </source>
</evidence>
<dbReference type="AlphaFoldDB" id="A0A382AD73"/>
<protein>
    <submittedName>
        <fullName evidence="1">Uncharacterized protein</fullName>
    </submittedName>
</protein>
<gene>
    <name evidence="1" type="ORF">METZ01_LOCUS152203</name>
</gene>
<dbReference type="EMBL" id="UINC01024859">
    <property type="protein sequence ID" value="SVA99349.1"/>
    <property type="molecule type" value="Genomic_DNA"/>
</dbReference>
<dbReference type="PROSITE" id="PS51257">
    <property type="entry name" value="PROKAR_LIPOPROTEIN"/>
    <property type="match status" value="1"/>
</dbReference>
<reference evidence="1" key="1">
    <citation type="submission" date="2018-05" db="EMBL/GenBank/DDBJ databases">
        <authorList>
            <person name="Lanie J.A."/>
            <person name="Ng W.-L."/>
            <person name="Kazmierczak K.M."/>
            <person name="Andrzejewski T.M."/>
            <person name="Davidsen T.M."/>
            <person name="Wayne K.J."/>
            <person name="Tettelin H."/>
            <person name="Glass J.I."/>
            <person name="Rusch D."/>
            <person name="Podicherti R."/>
            <person name="Tsui H.-C.T."/>
            <person name="Winkler M.E."/>
        </authorList>
    </citation>
    <scope>NUCLEOTIDE SEQUENCE</scope>
</reference>
<organism evidence="1">
    <name type="scientific">marine metagenome</name>
    <dbReference type="NCBI Taxonomy" id="408172"/>
    <lineage>
        <taxon>unclassified sequences</taxon>
        <taxon>metagenomes</taxon>
        <taxon>ecological metagenomes</taxon>
    </lineage>
</organism>